<gene>
    <name evidence="1" type="ORF">ACA1_363390</name>
</gene>
<dbReference type="EMBL" id="KB008147">
    <property type="protein sequence ID" value="ELR11839.1"/>
    <property type="molecule type" value="Genomic_DNA"/>
</dbReference>
<dbReference type="VEuPathDB" id="AmoebaDB:ACA1_363390"/>
<dbReference type="AlphaFoldDB" id="L8GG43"/>
<sequence>MRPYKDLFKEAIDHVATSISIRAEAKVRRILTARLVGADPAQGNATAEQQQQSDLADVSILSAGGSRADGPLGQGNRRQVYKAACSSAPPPSSGTLTLSINDENALLLPSKLSSSRLSTVAFDHQNNPRLIGRYLRPEVAHWEEAFVITSQNVAFKGLLETCAPRIHTITRSRPAPATPAVSTHCEYQVHTTPGLARNIANADRLNLDVFIVLGVEAEVPMARCQGDFVKHAVGDAAHHVRLRTYYDPEDPILAKLSLSGLAVLTREQQAPGDGRLLGLLFF</sequence>
<organism evidence="1 2">
    <name type="scientific">Acanthamoeba castellanii (strain ATCC 30010 / Neff)</name>
    <dbReference type="NCBI Taxonomy" id="1257118"/>
    <lineage>
        <taxon>Eukaryota</taxon>
        <taxon>Amoebozoa</taxon>
        <taxon>Discosea</taxon>
        <taxon>Longamoebia</taxon>
        <taxon>Centramoebida</taxon>
        <taxon>Acanthamoebidae</taxon>
        <taxon>Acanthamoeba</taxon>
    </lineage>
</organism>
<protein>
    <submittedName>
        <fullName evidence="1">Uncharacterized protein</fullName>
    </submittedName>
</protein>
<dbReference type="KEGG" id="acan:ACA1_363390"/>
<name>L8GG43_ACACF</name>
<dbReference type="Proteomes" id="UP000011083">
    <property type="component" value="Unassembled WGS sequence"/>
</dbReference>
<proteinExistence type="predicted"/>
<keyword evidence="2" id="KW-1185">Reference proteome</keyword>
<accession>L8GG43</accession>
<reference evidence="1 2" key="1">
    <citation type="journal article" date="2013" name="Genome Biol.">
        <title>Genome of Acanthamoeba castellanii highlights extensive lateral gene transfer and early evolution of tyrosine kinase signaling.</title>
        <authorList>
            <person name="Clarke M."/>
            <person name="Lohan A.J."/>
            <person name="Liu B."/>
            <person name="Lagkouvardos I."/>
            <person name="Roy S."/>
            <person name="Zafar N."/>
            <person name="Bertelli C."/>
            <person name="Schilde C."/>
            <person name="Kianianmomeni A."/>
            <person name="Burglin T.R."/>
            <person name="Frech C."/>
            <person name="Turcotte B."/>
            <person name="Kopec K.O."/>
            <person name="Synnott J.M."/>
            <person name="Choo C."/>
            <person name="Paponov I."/>
            <person name="Finkler A."/>
            <person name="Soon Heng Tan C."/>
            <person name="Hutchins A.P."/>
            <person name="Weinmeier T."/>
            <person name="Rattei T."/>
            <person name="Chu J.S."/>
            <person name="Gimenez G."/>
            <person name="Irimia M."/>
            <person name="Rigden D.J."/>
            <person name="Fitzpatrick D.A."/>
            <person name="Lorenzo-Morales J."/>
            <person name="Bateman A."/>
            <person name="Chiu C.H."/>
            <person name="Tang P."/>
            <person name="Hegemann P."/>
            <person name="Fromm H."/>
            <person name="Raoult D."/>
            <person name="Greub G."/>
            <person name="Miranda-Saavedra D."/>
            <person name="Chen N."/>
            <person name="Nash P."/>
            <person name="Ginger M.L."/>
            <person name="Horn M."/>
            <person name="Schaap P."/>
            <person name="Caler L."/>
            <person name="Loftus B."/>
        </authorList>
    </citation>
    <scope>NUCLEOTIDE SEQUENCE [LARGE SCALE GENOMIC DNA]</scope>
    <source>
        <strain evidence="1 2">Neff</strain>
    </source>
</reference>
<evidence type="ECO:0000313" key="2">
    <source>
        <dbReference type="Proteomes" id="UP000011083"/>
    </source>
</evidence>
<dbReference type="GeneID" id="14912291"/>
<dbReference type="RefSeq" id="XP_004333852.1">
    <property type="nucleotide sequence ID" value="XM_004333804.1"/>
</dbReference>
<evidence type="ECO:0000313" key="1">
    <source>
        <dbReference type="EMBL" id="ELR11839.1"/>
    </source>
</evidence>